<sequence>MSLQPPAKGIGVCGERGGLRGGGFCGLLTTAELPLLQSISYEPVLPAGLFAVAVCCADCCDLQIRASRFLGKRF</sequence>
<keyword evidence="2" id="KW-1185">Reference proteome</keyword>
<organism evidence="1 2">
    <name type="scientific">Pararge aegeria aegeria</name>
    <dbReference type="NCBI Taxonomy" id="348720"/>
    <lineage>
        <taxon>Eukaryota</taxon>
        <taxon>Metazoa</taxon>
        <taxon>Ecdysozoa</taxon>
        <taxon>Arthropoda</taxon>
        <taxon>Hexapoda</taxon>
        <taxon>Insecta</taxon>
        <taxon>Pterygota</taxon>
        <taxon>Neoptera</taxon>
        <taxon>Endopterygota</taxon>
        <taxon>Lepidoptera</taxon>
        <taxon>Glossata</taxon>
        <taxon>Ditrysia</taxon>
        <taxon>Papilionoidea</taxon>
        <taxon>Nymphalidae</taxon>
        <taxon>Satyrinae</taxon>
        <taxon>Satyrini</taxon>
        <taxon>Parargina</taxon>
        <taxon>Pararge</taxon>
    </lineage>
</organism>
<gene>
    <name evidence="1" type="primary">jg20472</name>
    <name evidence="1" type="ORF">PAEG_LOCUS17746</name>
</gene>
<protein>
    <submittedName>
        <fullName evidence="1">Jg20472 protein</fullName>
    </submittedName>
</protein>
<proteinExistence type="predicted"/>
<name>A0A8S4RSM2_9NEOP</name>
<evidence type="ECO:0000313" key="1">
    <source>
        <dbReference type="EMBL" id="CAH2241301.1"/>
    </source>
</evidence>
<reference evidence="1" key="1">
    <citation type="submission" date="2022-03" db="EMBL/GenBank/DDBJ databases">
        <authorList>
            <person name="Lindestad O."/>
        </authorList>
    </citation>
    <scope>NUCLEOTIDE SEQUENCE</scope>
</reference>
<evidence type="ECO:0000313" key="2">
    <source>
        <dbReference type="Proteomes" id="UP000838756"/>
    </source>
</evidence>
<dbReference type="EMBL" id="CAKXAJ010025575">
    <property type="protein sequence ID" value="CAH2241301.1"/>
    <property type="molecule type" value="Genomic_DNA"/>
</dbReference>
<dbReference type="AlphaFoldDB" id="A0A8S4RSM2"/>
<dbReference type="Proteomes" id="UP000838756">
    <property type="component" value="Unassembled WGS sequence"/>
</dbReference>
<comment type="caution">
    <text evidence="1">The sequence shown here is derived from an EMBL/GenBank/DDBJ whole genome shotgun (WGS) entry which is preliminary data.</text>
</comment>
<accession>A0A8S4RSM2</accession>